<keyword evidence="2" id="KW-0812">Transmembrane</keyword>
<feature type="transmembrane region" description="Helical" evidence="2">
    <location>
        <begin position="62"/>
        <end position="83"/>
    </location>
</feature>
<feature type="region of interest" description="Disordered" evidence="1">
    <location>
        <begin position="373"/>
        <end position="470"/>
    </location>
</feature>
<accession>A0A835TM84</accession>
<name>A0A835TM84_9CHLO</name>
<feature type="compositionally biased region" description="Low complexity" evidence="1">
    <location>
        <begin position="378"/>
        <end position="406"/>
    </location>
</feature>
<feature type="transmembrane region" description="Helical" evidence="2">
    <location>
        <begin position="172"/>
        <end position="195"/>
    </location>
</feature>
<feature type="transmembrane region" description="Helical" evidence="2">
    <location>
        <begin position="628"/>
        <end position="648"/>
    </location>
</feature>
<feature type="compositionally biased region" description="Low complexity" evidence="1">
    <location>
        <begin position="861"/>
        <end position="877"/>
    </location>
</feature>
<feature type="compositionally biased region" description="Low complexity" evidence="1">
    <location>
        <begin position="446"/>
        <end position="455"/>
    </location>
</feature>
<dbReference type="PANTHER" id="PTHR31535">
    <property type="match status" value="1"/>
</dbReference>
<dbReference type="InterPro" id="IPR011435">
    <property type="entry name" value="UmpAB"/>
</dbReference>
<keyword evidence="2" id="KW-0472">Membrane</keyword>
<evidence type="ECO:0008006" key="5">
    <source>
        <dbReference type="Google" id="ProtNLM"/>
    </source>
</evidence>
<feature type="compositionally biased region" description="Low complexity" evidence="1">
    <location>
        <begin position="753"/>
        <end position="770"/>
    </location>
</feature>
<dbReference type="Proteomes" id="UP000613740">
    <property type="component" value="Unassembled WGS sequence"/>
</dbReference>
<feature type="region of interest" description="Disordered" evidence="1">
    <location>
        <begin position="840"/>
        <end position="877"/>
    </location>
</feature>
<evidence type="ECO:0000313" key="3">
    <source>
        <dbReference type="EMBL" id="KAG2443239.1"/>
    </source>
</evidence>
<dbReference type="Pfam" id="PF07556">
    <property type="entry name" value="DUF1538"/>
    <property type="match status" value="2"/>
</dbReference>
<feature type="transmembrane region" description="Helical" evidence="2">
    <location>
        <begin position="688"/>
        <end position="706"/>
    </location>
</feature>
<feature type="transmembrane region" description="Helical" evidence="2">
    <location>
        <begin position="223"/>
        <end position="245"/>
    </location>
</feature>
<organism evidence="3 4">
    <name type="scientific">Chlamydomonas schloesseri</name>
    <dbReference type="NCBI Taxonomy" id="2026947"/>
    <lineage>
        <taxon>Eukaryota</taxon>
        <taxon>Viridiplantae</taxon>
        <taxon>Chlorophyta</taxon>
        <taxon>core chlorophytes</taxon>
        <taxon>Chlorophyceae</taxon>
        <taxon>CS clade</taxon>
        <taxon>Chlamydomonadales</taxon>
        <taxon>Chlamydomonadaceae</taxon>
        <taxon>Chlamydomonas</taxon>
    </lineage>
</organism>
<dbReference type="EMBL" id="JAEHOD010000031">
    <property type="protein sequence ID" value="KAG2443239.1"/>
    <property type="molecule type" value="Genomic_DNA"/>
</dbReference>
<comment type="caution">
    <text evidence="3">The sequence shown here is derived from an EMBL/GenBank/DDBJ whole genome shotgun (WGS) entry which is preliminary data.</text>
</comment>
<feature type="region of interest" description="Disordered" evidence="1">
    <location>
        <begin position="337"/>
        <end position="359"/>
    </location>
</feature>
<feature type="transmembrane region" description="Helical" evidence="2">
    <location>
        <begin position="535"/>
        <end position="556"/>
    </location>
</feature>
<reference evidence="3" key="1">
    <citation type="journal article" date="2020" name="bioRxiv">
        <title>Comparative genomics of Chlamydomonas.</title>
        <authorList>
            <person name="Craig R.J."/>
            <person name="Hasan A.R."/>
            <person name="Ness R.W."/>
            <person name="Keightley P.D."/>
        </authorList>
    </citation>
    <scope>NUCLEOTIDE SEQUENCE</scope>
    <source>
        <strain evidence="3">CCAP 11/173</strain>
    </source>
</reference>
<proteinExistence type="predicted"/>
<dbReference type="PANTHER" id="PTHR31535:SF3">
    <property type="entry name" value="REGULATORY PROTEIN ZESTE"/>
    <property type="match status" value="1"/>
</dbReference>
<feature type="transmembrane region" description="Helical" evidence="2">
    <location>
        <begin position="12"/>
        <end position="30"/>
    </location>
</feature>
<keyword evidence="2" id="KW-1133">Transmembrane helix</keyword>
<evidence type="ECO:0000313" key="4">
    <source>
        <dbReference type="Proteomes" id="UP000613740"/>
    </source>
</evidence>
<feature type="transmembrane region" description="Helical" evidence="2">
    <location>
        <begin position="718"/>
        <end position="738"/>
    </location>
</feature>
<feature type="region of interest" description="Disordered" evidence="1">
    <location>
        <begin position="753"/>
        <end position="786"/>
    </location>
</feature>
<feature type="compositionally biased region" description="Gly residues" evidence="1">
    <location>
        <begin position="456"/>
        <end position="467"/>
    </location>
</feature>
<keyword evidence="4" id="KW-1185">Reference proteome</keyword>
<feature type="transmembrane region" description="Helical" evidence="2">
    <location>
        <begin position="90"/>
        <end position="108"/>
    </location>
</feature>
<feature type="transmembrane region" description="Helical" evidence="2">
    <location>
        <begin position="128"/>
        <end position="145"/>
    </location>
</feature>
<evidence type="ECO:0000256" key="1">
    <source>
        <dbReference type="SAM" id="MobiDB-lite"/>
    </source>
</evidence>
<evidence type="ECO:0000256" key="2">
    <source>
        <dbReference type="SAM" id="Phobius"/>
    </source>
</evidence>
<gene>
    <name evidence="3" type="ORF">HYH02_009312</name>
</gene>
<dbReference type="AlphaFoldDB" id="A0A835TM84"/>
<sequence length="877" mass="88962">MRAWLWFCISYPLWVVLVVAGGLGILVTYAEPAISSLTPLAKLVDKTKAPYLYYALNDQREMLVLSIGLGVGMAAVVGTLRFVKGWPLKPIIYASLIPTIGLACYMQWGNPDLAPLLGLAWDCGGVTTGPVTVPILLAMGIGVMSSQRQKRLAKAALQNAVDTNTGQTLEGFGVVTLASVYPIMAVELMGVFISLTKTTEDIIQSTEDTSSDAAVDQSPTREVIFAIRAIMPLIAALLLLVLVVIREPIPHLTAYTVGRDVTGPDDSAHGSVVSASSCNDFPNANNKSQHNYKDVSIGMAPLGKDSRRSIAAGSMSIPLTTVTAATAYTTVAAGGSAEAAGAGEGGAATTVTTADGSSASAVGAGGVVAGSGDGSGSLGSTSSASSPKPRAAAAAAASGPAGPIAEGTEDDQQQHPLPTLLAHSPMPEPPPMPAGAALDEAHQPQDATADATADGAGAGAGGGGGGDGEVENQQQLFVLHGKMVDAMKQAAVAATAPAVPAAGGGGGGHYDDDKAVVVMMDADGQPIQDPWWRRYGGLIVGIFMAQGGMIAFNIGLTYGFTALGDQAGTLLPAAYMAVPGQPDSPYYSYVGGIVLIMAVTFSLGFMATRAEPALRVLGRTVQHLSGGAFTCAMLVYAVSVGVGCGMAVGSTKILFGVPIIYIILVKYTIAVAITIFSPEDITNIAWDSAGVTTGPVTVPFVLSLGIGFSKATGAAEGFGILTAASVAPIISVLLTNLFKNPFKRAVRSMSRSMSRLSSRRGAGGASLSRSTLAAMSKRAKRHKDTNQAIDQMAVIAAAAARLETHSNWTLGTAPSSLAASSGVHTPGSLTVPSMELVAAAATQQSSALSPRDGGAPPSPQPGAAGAAALPVAQASHP</sequence>
<feature type="transmembrane region" description="Helical" evidence="2">
    <location>
        <begin position="654"/>
        <end position="676"/>
    </location>
</feature>
<protein>
    <recommendedName>
        <fullName evidence="5">DUF1538 domain-containing protein</fullName>
    </recommendedName>
</protein>
<dbReference type="OrthoDB" id="10262936at2759"/>
<feature type="transmembrane region" description="Helical" evidence="2">
    <location>
        <begin position="586"/>
        <end position="607"/>
    </location>
</feature>